<dbReference type="SUPFAM" id="SSF51430">
    <property type="entry name" value="NAD(P)-linked oxidoreductase"/>
    <property type="match status" value="1"/>
</dbReference>
<name>A0A9P7FW66_9AGAR</name>
<evidence type="ECO:0000313" key="4">
    <source>
        <dbReference type="EMBL" id="KAG5636385.1"/>
    </source>
</evidence>
<protein>
    <recommendedName>
        <fullName evidence="3">NADP-dependent oxidoreductase domain-containing protein</fullName>
    </recommendedName>
</protein>
<keyword evidence="5" id="KW-1185">Reference proteome</keyword>
<organism evidence="4 5">
    <name type="scientific">Sphagnurus paluster</name>
    <dbReference type="NCBI Taxonomy" id="117069"/>
    <lineage>
        <taxon>Eukaryota</taxon>
        <taxon>Fungi</taxon>
        <taxon>Dikarya</taxon>
        <taxon>Basidiomycota</taxon>
        <taxon>Agaricomycotina</taxon>
        <taxon>Agaricomycetes</taxon>
        <taxon>Agaricomycetidae</taxon>
        <taxon>Agaricales</taxon>
        <taxon>Tricholomatineae</taxon>
        <taxon>Lyophyllaceae</taxon>
        <taxon>Sphagnurus</taxon>
    </lineage>
</organism>
<dbReference type="Pfam" id="PF00248">
    <property type="entry name" value="Aldo_ket_red"/>
    <property type="match status" value="1"/>
</dbReference>
<dbReference type="GO" id="GO:0005829">
    <property type="term" value="C:cytosol"/>
    <property type="evidence" value="ECO:0007669"/>
    <property type="project" value="UniProtKB-ARBA"/>
</dbReference>
<keyword evidence="2" id="KW-0560">Oxidoreductase</keyword>
<dbReference type="GO" id="GO:0016491">
    <property type="term" value="F:oxidoreductase activity"/>
    <property type="evidence" value="ECO:0007669"/>
    <property type="project" value="UniProtKB-KW"/>
</dbReference>
<proteinExistence type="predicted"/>
<dbReference type="EMBL" id="JABCKI010005940">
    <property type="protein sequence ID" value="KAG5636385.1"/>
    <property type="molecule type" value="Genomic_DNA"/>
</dbReference>
<dbReference type="InterPro" id="IPR023210">
    <property type="entry name" value="NADP_OxRdtase_dom"/>
</dbReference>
<dbReference type="PANTHER" id="PTHR43364:SF9">
    <property type="entry name" value="OXIDOREDUCTASE"/>
    <property type="match status" value="1"/>
</dbReference>
<evidence type="ECO:0000313" key="5">
    <source>
        <dbReference type="Proteomes" id="UP000717328"/>
    </source>
</evidence>
<feature type="domain" description="NADP-dependent oxidoreductase" evidence="3">
    <location>
        <begin position="24"/>
        <end position="329"/>
    </location>
</feature>
<dbReference type="OrthoDB" id="1720422at2759"/>
<dbReference type="AlphaFoldDB" id="A0A9P7FW66"/>
<dbReference type="InterPro" id="IPR036812">
    <property type="entry name" value="NAD(P)_OxRdtase_dom_sf"/>
</dbReference>
<dbReference type="InterPro" id="IPR050523">
    <property type="entry name" value="AKR_Detox_Biosynth"/>
</dbReference>
<dbReference type="Gene3D" id="3.20.20.100">
    <property type="entry name" value="NADP-dependent oxidoreductase domain"/>
    <property type="match status" value="1"/>
</dbReference>
<dbReference type="PANTHER" id="PTHR43364">
    <property type="entry name" value="NADH-SPECIFIC METHYLGLYOXAL REDUCTASE-RELATED"/>
    <property type="match status" value="1"/>
</dbReference>
<evidence type="ECO:0000256" key="2">
    <source>
        <dbReference type="ARBA" id="ARBA00023002"/>
    </source>
</evidence>
<accession>A0A9P7FW66</accession>
<dbReference type="Proteomes" id="UP000717328">
    <property type="component" value="Unassembled WGS sequence"/>
</dbReference>
<reference evidence="4" key="2">
    <citation type="submission" date="2021-10" db="EMBL/GenBank/DDBJ databases">
        <title>Phylogenomics reveals ancestral predisposition of the termite-cultivated fungus Termitomyces towards a domesticated lifestyle.</title>
        <authorList>
            <person name="Auxier B."/>
            <person name="Grum-Grzhimaylo A."/>
            <person name="Cardenas M.E."/>
            <person name="Lodge J.D."/>
            <person name="Laessoe T."/>
            <person name="Pedersen O."/>
            <person name="Smith M.E."/>
            <person name="Kuyper T.W."/>
            <person name="Franco-Molano E.A."/>
            <person name="Baroni T.J."/>
            <person name="Aanen D.K."/>
        </authorList>
    </citation>
    <scope>NUCLEOTIDE SEQUENCE</scope>
    <source>
        <strain evidence="4">D49</strain>
    </source>
</reference>
<dbReference type="FunFam" id="3.20.20.100:FF:000004">
    <property type="entry name" value="Oxidoreductase, aldo/keto reductase"/>
    <property type="match status" value="1"/>
</dbReference>
<sequence>MSSTTPKVQYRQLGKSGLYVSVPIIGAMSFGSPQWEKWVLGEEESMKILQAAWEMGINTIDTANLYSNGESERIIGKWIEQNQIPRERLVIATKCNGLVGHTPSEKTVFRPQLRTTRDYVNQSGLSRAAIFNAVDASLTRLKVSYVDLLQIYRFDPATPVEETMKALDDLVQSGKVRYIGASSMRTWQFALMNDVAEKKGWTKFVSMQNEYSLLYREEEREMNAYCNYHGIGLIPWAPLAGGFLARPLNTKTARSDSSKGTPLERRLSDADQVIIRRVEQVAAKKGVKMAQIAIAWVAARTASPIIGVSSVERLAEGMTTGIVLSEEETRFLEKPPIRNEVHRFFSISKRLTLAKFLGALLQVSIVKALQLTEIAQNTVSREQNKDLLRPVLQLE</sequence>
<reference evidence="4" key="1">
    <citation type="submission" date="2021-02" db="EMBL/GenBank/DDBJ databases">
        <authorList>
            <person name="Nieuwenhuis M."/>
            <person name="Van De Peppel L.J.J."/>
        </authorList>
    </citation>
    <scope>NUCLEOTIDE SEQUENCE</scope>
    <source>
        <strain evidence="4">D49</strain>
    </source>
</reference>
<evidence type="ECO:0000256" key="1">
    <source>
        <dbReference type="ARBA" id="ARBA00022857"/>
    </source>
</evidence>
<gene>
    <name evidence="4" type="ORF">H0H81_008249</name>
</gene>
<comment type="caution">
    <text evidence="4">The sequence shown here is derived from an EMBL/GenBank/DDBJ whole genome shotgun (WGS) entry which is preliminary data.</text>
</comment>
<keyword evidence="1" id="KW-0521">NADP</keyword>
<dbReference type="CDD" id="cd19079">
    <property type="entry name" value="AKR_EcYajO-like"/>
    <property type="match status" value="1"/>
</dbReference>
<evidence type="ECO:0000259" key="3">
    <source>
        <dbReference type="Pfam" id="PF00248"/>
    </source>
</evidence>